<dbReference type="Proteomes" id="UP000582659">
    <property type="component" value="Unassembled WGS sequence"/>
</dbReference>
<keyword evidence="1" id="KW-0812">Transmembrane</keyword>
<name>A0A1I7RHF3_BURXY</name>
<proteinExistence type="predicted"/>
<dbReference type="OrthoDB" id="5855695at2759"/>
<evidence type="ECO:0000313" key="5">
    <source>
        <dbReference type="Proteomes" id="UP000659654"/>
    </source>
</evidence>
<evidence type="ECO:0000313" key="6">
    <source>
        <dbReference type="WBParaSite" id="BXY_0013000.1"/>
    </source>
</evidence>
<keyword evidence="1" id="KW-0472">Membrane</keyword>
<protein>
    <submittedName>
        <fullName evidence="2">(pine wood nematode) hypothetical protein</fullName>
    </submittedName>
</protein>
<evidence type="ECO:0000256" key="1">
    <source>
        <dbReference type="SAM" id="Phobius"/>
    </source>
</evidence>
<sequence>MAEMIKALLEEDVIYDELNPKYRFFFNSTHCLRLTKATLFVHTLFTILPILYYLPYSLPTIPIYVVVGIACVYGIKKSDALALLPLQIYIVTLFVFSAATLITDPLIVYYWRSDIYEFFNYEGKSSYLFLLLILSNIFMFHLIFTVLLFWQYQVIVYCRDYMIQVKERAEYSKLSVPPSFLNTQINESTPITAKNPNYAVFSLENIEERPDLVNPN</sequence>
<reference evidence="3" key="2">
    <citation type="submission" date="2020-08" db="EMBL/GenBank/DDBJ databases">
        <authorList>
            <person name="Kikuchi T."/>
        </authorList>
    </citation>
    <scope>NUCLEOTIDE SEQUENCE</scope>
    <source>
        <strain evidence="2">Ka4C1</strain>
    </source>
</reference>
<feature type="transmembrane region" description="Helical" evidence="1">
    <location>
        <begin position="127"/>
        <end position="150"/>
    </location>
</feature>
<keyword evidence="1" id="KW-1133">Transmembrane helix</keyword>
<dbReference type="Proteomes" id="UP000659654">
    <property type="component" value="Unassembled WGS sequence"/>
</dbReference>
<keyword evidence="5" id="KW-1185">Reference proteome</keyword>
<feature type="transmembrane region" description="Helical" evidence="1">
    <location>
        <begin position="60"/>
        <end position="76"/>
    </location>
</feature>
<dbReference type="EMBL" id="CAJFDI010000004">
    <property type="protein sequence ID" value="CAD5226370.1"/>
    <property type="molecule type" value="Genomic_DNA"/>
</dbReference>
<feature type="transmembrane region" description="Helical" evidence="1">
    <location>
        <begin position="37"/>
        <end position="54"/>
    </location>
</feature>
<dbReference type="Proteomes" id="UP000095284">
    <property type="component" value="Unplaced"/>
</dbReference>
<evidence type="ECO:0000313" key="3">
    <source>
        <dbReference type="EMBL" id="CAG9115794.1"/>
    </source>
</evidence>
<evidence type="ECO:0000313" key="2">
    <source>
        <dbReference type="EMBL" id="CAD5226370.1"/>
    </source>
</evidence>
<reference evidence="6" key="1">
    <citation type="submission" date="2016-11" db="UniProtKB">
        <authorList>
            <consortium name="WormBaseParasite"/>
        </authorList>
    </citation>
    <scope>IDENTIFICATION</scope>
</reference>
<accession>A0A1I7RHF3</accession>
<evidence type="ECO:0000313" key="4">
    <source>
        <dbReference type="Proteomes" id="UP000095284"/>
    </source>
</evidence>
<feature type="transmembrane region" description="Helical" evidence="1">
    <location>
        <begin position="88"/>
        <end position="111"/>
    </location>
</feature>
<dbReference type="AlphaFoldDB" id="A0A1I7RHF3"/>
<dbReference type="EMBL" id="CAJFCV020000004">
    <property type="protein sequence ID" value="CAG9115794.1"/>
    <property type="molecule type" value="Genomic_DNA"/>
</dbReference>
<organism evidence="4 6">
    <name type="scientific">Bursaphelenchus xylophilus</name>
    <name type="common">Pinewood nematode worm</name>
    <name type="synonym">Aphelenchoides xylophilus</name>
    <dbReference type="NCBI Taxonomy" id="6326"/>
    <lineage>
        <taxon>Eukaryota</taxon>
        <taxon>Metazoa</taxon>
        <taxon>Ecdysozoa</taxon>
        <taxon>Nematoda</taxon>
        <taxon>Chromadorea</taxon>
        <taxon>Rhabditida</taxon>
        <taxon>Tylenchina</taxon>
        <taxon>Tylenchomorpha</taxon>
        <taxon>Aphelenchoidea</taxon>
        <taxon>Aphelenchoididae</taxon>
        <taxon>Bursaphelenchus</taxon>
    </lineage>
</organism>
<dbReference type="WBParaSite" id="BXY_0013000.1">
    <property type="protein sequence ID" value="BXY_0013000.1"/>
    <property type="gene ID" value="BXY_0013000"/>
</dbReference>
<gene>
    <name evidence="2" type="ORF">BXYJ_LOCUS9011</name>
</gene>